<sequence>MEFDGESRKRPLSQKDPNGIHQIAPLKMTPLYHIKKAEGAISTLKTVVHEHDWRKILDHSSGISIYMKLDSSENGNIPLIKGELNIQGFTPDEIFSVIEMRNIWDD</sequence>
<accession>A0A9N9P4Z3</accession>
<feature type="non-terminal residue" evidence="2">
    <location>
        <position position="106"/>
    </location>
</feature>
<gene>
    <name evidence="2" type="ORF">DERYTH_LOCUS21303</name>
</gene>
<reference evidence="2" key="1">
    <citation type="submission" date="2021-06" db="EMBL/GenBank/DDBJ databases">
        <authorList>
            <person name="Kallberg Y."/>
            <person name="Tangrot J."/>
            <person name="Rosling A."/>
        </authorList>
    </citation>
    <scope>NUCLEOTIDE SEQUENCE</scope>
    <source>
        <strain evidence="2">MA453B</strain>
    </source>
</reference>
<evidence type="ECO:0000313" key="2">
    <source>
        <dbReference type="EMBL" id="CAG8790393.1"/>
    </source>
</evidence>
<keyword evidence="3" id="KW-1185">Reference proteome</keyword>
<dbReference type="Proteomes" id="UP000789405">
    <property type="component" value="Unassembled WGS sequence"/>
</dbReference>
<dbReference type="EMBL" id="CAJVPY010026876">
    <property type="protein sequence ID" value="CAG8790393.1"/>
    <property type="molecule type" value="Genomic_DNA"/>
</dbReference>
<dbReference type="AlphaFoldDB" id="A0A9N9P4Z3"/>
<evidence type="ECO:0000256" key="1">
    <source>
        <dbReference type="SAM" id="MobiDB-lite"/>
    </source>
</evidence>
<name>A0A9N9P4Z3_9GLOM</name>
<proteinExistence type="predicted"/>
<dbReference type="InterPro" id="IPR023393">
    <property type="entry name" value="START-like_dom_sf"/>
</dbReference>
<dbReference type="Gene3D" id="3.30.530.20">
    <property type="match status" value="1"/>
</dbReference>
<dbReference type="OrthoDB" id="196858at2759"/>
<protein>
    <submittedName>
        <fullName evidence="2">15703_t:CDS:1</fullName>
    </submittedName>
</protein>
<organism evidence="2 3">
    <name type="scientific">Dentiscutata erythropus</name>
    <dbReference type="NCBI Taxonomy" id="1348616"/>
    <lineage>
        <taxon>Eukaryota</taxon>
        <taxon>Fungi</taxon>
        <taxon>Fungi incertae sedis</taxon>
        <taxon>Mucoromycota</taxon>
        <taxon>Glomeromycotina</taxon>
        <taxon>Glomeromycetes</taxon>
        <taxon>Diversisporales</taxon>
        <taxon>Gigasporaceae</taxon>
        <taxon>Dentiscutata</taxon>
    </lineage>
</organism>
<comment type="caution">
    <text evidence="2">The sequence shown here is derived from an EMBL/GenBank/DDBJ whole genome shotgun (WGS) entry which is preliminary data.</text>
</comment>
<evidence type="ECO:0000313" key="3">
    <source>
        <dbReference type="Proteomes" id="UP000789405"/>
    </source>
</evidence>
<feature type="region of interest" description="Disordered" evidence="1">
    <location>
        <begin position="1"/>
        <end position="20"/>
    </location>
</feature>